<reference evidence="8" key="1">
    <citation type="journal article" date="2019" name="Int. J. Syst. Evol. Microbiol.">
        <title>The Global Catalogue of Microorganisms (GCM) 10K type strain sequencing project: providing services to taxonomists for standard genome sequencing and annotation.</title>
        <authorList>
            <consortium name="The Broad Institute Genomics Platform"/>
            <consortium name="The Broad Institute Genome Sequencing Center for Infectious Disease"/>
            <person name="Wu L."/>
            <person name="Ma J."/>
        </authorList>
    </citation>
    <scope>NUCLEOTIDE SEQUENCE [LARGE SCALE GENOMIC DNA]</scope>
    <source>
        <strain evidence="8">GH52</strain>
    </source>
</reference>
<dbReference type="PANTHER" id="PTHR30349">
    <property type="entry name" value="PHAGE INTEGRASE-RELATED"/>
    <property type="match status" value="1"/>
</dbReference>
<evidence type="ECO:0000259" key="6">
    <source>
        <dbReference type="PROSITE" id="PS51900"/>
    </source>
</evidence>
<dbReference type="PANTHER" id="PTHR30349:SF81">
    <property type="entry name" value="TYROSINE RECOMBINASE XERC"/>
    <property type="match status" value="1"/>
</dbReference>
<gene>
    <name evidence="7" type="ORF">ACFSJH_09835</name>
</gene>
<dbReference type="InterPro" id="IPR050090">
    <property type="entry name" value="Tyrosine_recombinase_XerCD"/>
</dbReference>
<dbReference type="InterPro" id="IPR011010">
    <property type="entry name" value="DNA_brk_join_enz"/>
</dbReference>
<sequence length="297" mass="34064">MEQEIKQFILYLQLDKRLSPNSVVSYERDVHILSRFLYDNKVTHWRDVQAFHLNKYVYQLKVEQKKSSTIARYISSTNVFFQYLQRQGVIVNNPVALITPPKAENKEPNIISVETANQLLQMPDETTVIGKRDKAMLELLYASGLKVSELVGLDVVDIKLELGFVQCTTNYQQKERIVPIGKHALNALTMYIQQSREHFISERNAGDALFLNHLGTRLTRQGCWKIFKRYAEKIGCADVITPNTLRQSVAAHMLAKGADITMVQEMLGHDTVATTLKYLPVSPTRLRENYEQSHPRA</sequence>
<feature type="domain" description="Core-binding (CB)" evidence="6">
    <location>
        <begin position="1"/>
        <end position="85"/>
    </location>
</feature>
<dbReference type="Proteomes" id="UP001597362">
    <property type="component" value="Unassembled WGS sequence"/>
</dbReference>
<dbReference type="SUPFAM" id="SSF56349">
    <property type="entry name" value="DNA breaking-rejoining enzymes"/>
    <property type="match status" value="1"/>
</dbReference>
<name>A0ABW4YKF4_9BACL</name>
<dbReference type="Pfam" id="PF02899">
    <property type="entry name" value="Phage_int_SAM_1"/>
    <property type="match status" value="1"/>
</dbReference>
<proteinExistence type="predicted"/>
<evidence type="ECO:0000313" key="8">
    <source>
        <dbReference type="Proteomes" id="UP001597362"/>
    </source>
</evidence>
<keyword evidence="8" id="KW-1185">Reference proteome</keyword>
<comment type="caution">
    <text evidence="7">The sequence shown here is derived from an EMBL/GenBank/DDBJ whole genome shotgun (WGS) entry which is preliminary data.</text>
</comment>
<evidence type="ECO:0000313" key="7">
    <source>
        <dbReference type="EMBL" id="MFD2116024.1"/>
    </source>
</evidence>
<accession>A0ABW4YKF4</accession>
<keyword evidence="3" id="KW-0233">DNA recombination</keyword>
<keyword evidence="1" id="KW-0229">DNA integration</keyword>
<dbReference type="InterPro" id="IPR044068">
    <property type="entry name" value="CB"/>
</dbReference>
<dbReference type="PROSITE" id="PS51898">
    <property type="entry name" value="TYR_RECOMBINASE"/>
    <property type="match status" value="1"/>
</dbReference>
<evidence type="ECO:0000256" key="3">
    <source>
        <dbReference type="ARBA" id="ARBA00023172"/>
    </source>
</evidence>
<organism evidence="7 8">
    <name type="scientific">Paenibacillus yanchengensis</name>
    <dbReference type="NCBI Taxonomy" id="2035833"/>
    <lineage>
        <taxon>Bacteria</taxon>
        <taxon>Bacillati</taxon>
        <taxon>Bacillota</taxon>
        <taxon>Bacilli</taxon>
        <taxon>Bacillales</taxon>
        <taxon>Paenibacillaceae</taxon>
        <taxon>Paenibacillus</taxon>
    </lineage>
</organism>
<dbReference type="InterPro" id="IPR004107">
    <property type="entry name" value="Integrase_SAM-like_N"/>
</dbReference>
<dbReference type="Gene3D" id="1.10.443.10">
    <property type="entry name" value="Intergrase catalytic core"/>
    <property type="match status" value="1"/>
</dbReference>
<dbReference type="InterPro" id="IPR013762">
    <property type="entry name" value="Integrase-like_cat_sf"/>
</dbReference>
<dbReference type="PROSITE" id="PS51900">
    <property type="entry name" value="CB"/>
    <property type="match status" value="1"/>
</dbReference>
<evidence type="ECO:0000259" key="5">
    <source>
        <dbReference type="PROSITE" id="PS51898"/>
    </source>
</evidence>
<dbReference type="Gene3D" id="1.10.150.130">
    <property type="match status" value="1"/>
</dbReference>
<dbReference type="RefSeq" id="WP_377771782.1">
    <property type="nucleotide sequence ID" value="NZ_JBHUHO010000029.1"/>
</dbReference>
<evidence type="ECO:0000256" key="1">
    <source>
        <dbReference type="ARBA" id="ARBA00022908"/>
    </source>
</evidence>
<dbReference type="InterPro" id="IPR010998">
    <property type="entry name" value="Integrase_recombinase_N"/>
</dbReference>
<feature type="domain" description="Tyr recombinase" evidence="5">
    <location>
        <begin position="106"/>
        <end position="291"/>
    </location>
</feature>
<dbReference type="Pfam" id="PF00589">
    <property type="entry name" value="Phage_integrase"/>
    <property type="match status" value="1"/>
</dbReference>
<keyword evidence="2 4" id="KW-0238">DNA-binding</keyword>
<evidence type="ECO:0000256" key="4">
    <source>
        <dbReference type="PROSITE-ProRule" id="PRU01248"/>
    </source>
</evidence>
<dbReference type="InterPro" id="IPR002104">
    <property type="entry name" value="Integrase_catalytic"/>
</dbReference>
<dbReference type="EMBL" id="JBHUHO010000029">
    <property type="protein sequence ID" value="MFD2116024.1"/>
    <property type="molecule type" value="Genomic_DNA"/>
</dbReference>
<protein>
    <submittedName>
        <fullName evidence="7">Tyrosine-type recombinase/integrase</fullName>
    </submittedName>
</protein>
<evidence type="ECO:0000256" key="2">
    <source>
        <dbReference type="ARBA" id="ARBA00023125"/>
    </source>
</evidence>